<dbReference type="InterPro" id="IPR018517">
    <property type="entry name" value="tRNA_hU_synthase_CS"/>
</dbReference>
<accession>D5GEM6</accession>
<dbReference type="HOGENOM" id="CLU_013299_7_0_1"/>
<dbReference type="Proteomes" id="UP000006911">
    <property type="component" value="Unassembled WGS sequence"/>
</dbReference>
<keyword evidence="6" id="KW-0288">FMN</keyword>
<evidence type="ECO:0000256" key="12">
    <source>
        <dbReference type="ARBA" id="ARBA00031322"/>
    </source>
</evidence>
<comment type="function">
    <text evidence="13">Catalyzes the synthesis of dihydrouridine, a modified base found in the D-loop of most tRNAs. Specifically modifies U47 in cytoplasmic tRNAs. Catalyzes the synthesis of dihydrouridine in some mRNAs, thereby affecting their translation.</text>
</comment>
<evidence type="ECO:0000256" key="7">
    <source>
        <dbReference type="ARBA" id="ARBA00022664"/>
    </source>
</evidence>
<keyword evidence="8" id="KW-0819">tRNA processing</keyword>
<dbReference type="EC" id="1.3.1.89" evidence="3"/>
<keyword evidence="9" id="KW-0479">Metal-binding</keyword>
<organism evidence="20 21">
    <name type="scientific">Tuber melanosporum (strain Mel28)</name>
    <name type="common">Perigord black truffle</name>
    <dbReference type="NCBI Taxonomy" id="656061"/>
    <lineage>
        <taxon>Eukaryota</taxon>
        <taxon>Fungi</taxon>
        <taxon>Dikarya</taxon>
        <taxon>Ascomycota</taxon>
        <taxon>Pezizomycotina</taxon>
        <taxon>Pezizomycetes</taxon>
        <taxon>Pezizales</taxon>
        <taxon>Tuberaceae</taxon>
        <taxon>Tuber</taxon>
    </lineage>
</organism>
<evidence type="ECO:0000256" key="6">
    <source>
        <dbReference type="ARBA" id="ARBA00022643"/>
    </source>
</evidence>
<keyword evidence="11" id="KW-0560">Oxidoreductase</keyword>
<evidence type="ECO:0000256" key="11">
    <source>
        <dbReference type="ARBA" id="ARBA00023002"/>
    </source>
</evidence>
<comment type="similarity">
    <text evidence="2">Belongs to the Dus family. Dus3 subfamily.</text>
</comment>
<dbReference type="InParanoid" id="D5GEM6"/>
<evidence type="ECO:0000256" key="15">
    <source>
        <dbReference type="ARBA" id="ARBA00048342"/>
    </source>
</evidence>
<evidence type="ECO:0000313" key="20">
    <source>
        <dbReference type="EMBL" id="CAZ82969.1"/>
    </source>
</evidence>
<evidence type="ECO:0000256" key="8">
    <source>
        <dbReference type="ARBA" id="ARBA00022694"/>
    </source>
</evidence>
<gene>
    <name evidence="20" type="ORF">GSTUM_00006564001</name>
</gene>
<protein>
    <recommendedName>
        <fullName evidence="4">tRNA-dihydrouridine(47) synthase [NAD(P)(+)]</fullName>
        <ecNumber evidence="3">1.3.1.89</ecNumber>
    </recommendedName>
    <alternativeName>
        <fullName evidence="12">tRNA-dihydrouridine synthase 3</fullName>
    </alternativeName>
</protein>
<name>D5GEM6_TUBMM</name>
<evidence type="ECO:0000256" key="17">
    <source>
        <dbReference type="ARBA" id="ARBA00049513"/>
    </source>
</evidence>
<keyword evidence="5" id="KW-0285">Flavoprotein</keyword>
<evidence type="ECO:0000256" key="3">
    <source>
        <dbReference type="ARBA" id="ARBA00012376"/>
    </source>
</evidence>
<dbReference type="GO" id="GO:0050660">
    <property type="term" value="F:flavin adenine dinucleotide binding"/>
    <property type="evidence" value="ECO:0007669"/>
    <property type="project" value="InterPro"/>
</dbReference>
<dbReference type="Gene3D" id="3.20.20.70">
    <property type="entry name" value="Aldolase class I"/>
    <property type="match status" value="1"/>
</dbReference>
<dbReference type="Pfam" id="PF01207">
    <property type="entry name" value="Dus"/>
    <property type="match status" value="1"/>
</dbReference>
<evidence type="ECO:0000256" key="18">
    <source>
        <dbReference type="SAM" id="MobiDB-lite"/>
    </source>
</evidence>
<feature type="region of interest" description="Disordered" evidence="18">
    <location>
        <begin position="1"/>
        <end position="37"/>
    </location>
</feature>
<dbReference type="GO" id="GO:0102265">
    <property type="term" value="F:tRNA-dihydrouridine47 synthase activity"/>
    <property type="evidence" value="ECO:0007669"/>
    <property type="project" value="UniProtKB-EC"/>
</dbReference>
<dbReference type="InterPro" id="IPR035587">
    <property type="entry name" value="DUS-like_FMN-bd"/>
</dbReference>
<keyword evidence="9" id="KW-0862">Zinc</keyword>
<dbReference type="CDD" id="cd02801">
    <property type="entry name" value="DUS_like_FMN"/>
    <property type="match status" value="1"/>
</dbReference>
<evidence type="ECO:0000256" key="2">
    <source>
        <dbReference type="ARBA" id="ARBA00005451"/>
    </source>
</evidence>
<evidence type="ECO:0000256" key="14">
    <source>
        <dbReference type="ARBA" id="ARBA00048266"/>
    </source>
</evidence>
<dbReference type="GO" id="GO:0006397">
    <property type="term" value="P:mRNA processing"/>
    <property type="evidence" value="ECO:0007669"/>
    <property type="project" value="UniProtKB-KW"/>
</dbReference>
<dbReference type="STRING" id="656061.D5GEM6"/>
<comment type="catalytic activity">
    <reaction evidence="14">
        <text>5,6-dihydrouridine(47) in tRNA + NAD(+) = uridine(47) in tRNA + NADH + H(+)</text>
        <dbReference type="Rhea" id="RHEA:53364"/>
        <dbReference type="Rhea" id="RHEA-COMP:13539"/>
        <dbReference type="Rhea" id="RHEA-COMP:13540"/>
        <dbReference type="ChEBI" id="CHEBI:15378"/>
        <dbReference type="ChEBI" id="CHEBI:57540"/>
        <dbReference type="ChEBI" id="CHEBI:57945"/>
        <dbReference type="ChEBI" id="CHEBI:65315"/>
        <dbReference type="ChEBI" id="CHEBI:74443"/>
        <dbReference type="EC" id="1.3.1.89"/>
    </reaction>
    <physiologicalReaction direction="right-to-left" evidence="14">
        <dbReference type="Rhea" id="RHEA:53366"/>
    </physiologicalReaction>
</comment>
<dbReference type="PROSITE" id="PS01136">
    <property type="entry name" value="UPF0034"/>
    <property type="match status" value="1"/>
</dbReference>
<evidence type="ECO:0000256" key="4">
    <source>
        <dbReference type="ARBA" id="ARBA00022143"/>
    </source>
</evidence>
<evidence type="ECO:0000259" key="19">
    <source>
        <dbReference type="Pfam" id="PF01207"/>
    </source>
</evidence>
<feature type="compositionally biased region" description="Basic residues" evidence="18">
    <location>
        <begin position="78"/>
        <end position="91"/>
    </location>
</feature>
<keyword evidence="9" id="KW-0863">Zinc-finger</keyword>
<dbReference type="KEGG" id="tml:GSTUM_00006564001"/>
<dbReference type="PANTHER" id="PTHR45846">
    <property type="entry name" value="TRNA-DIHYDROURIDINE(47) SYNTHASE [NAD(P)(+)]-LIKE"/>
    <property type="match status" value="1"/>
</dbReference>
<dbReference type="InterPro" id="IPR013785">
    <property type="entry name" value="Aldolase_TIM"/>
</dbReference>
<dbReference type="GO" id="GO:0008270">
    <property type="term" value="F:zinc ion binding"/>
    <property type="evidence" value="ECO:0007669"/>
    <property type="project" value="UniProtKB-KW"/>
</dbReference>
<feature type="domain" description="DUS-like FMN-binding" evidence="19">
    <location>
        <begin position="326"/>
        <end position="587"/>
    </location>
</feature>
<comment type="catalytic activity">
    <reaction evidence="16">
        <text>a 5,6-dihydrouridine in mRNA + NADP(+) = a uridine in mRNA + NADPH + H(+)</text>
        <dbReference type="Rhea" id="RHEA:69855"/>
        <dbReference type="Rhea" id="RHEA-COMP:14658"/>
        <dbReference type="Rhea" id="RHEA-COMP:17789"/>
        <dbReference type="ChEBI" id="CHEBI:15378"/>
        <dbReference type="ChEBI" id="CHEBI:57783"/>
        <dbReference type="ChEBI" id="CHEBI:58349"/>
        <dbReference type="ChEBI" id="CHEBI:65315"/>
        <dbReference type="ChEBI" id="CHEBI:74443"/>
    </reaction>
    <physiologicalReaction direction="right-to-left" evidence="16">
        <dbReference type="Rhea" id="RHEA:69857"/>
    </physiologicalReaction>
</comment>
<dbReference type="GeneID" id="9184880"/>
<evidence type="ECO:0000313" key="21">
    <source>
        <dbReference type="Proteomes" id="UP000006911"/>
    </source>
</evidence>
<evidence type="ECO:0000256" key="1">
    <source>
        <dbReference type="ARBA" id="ARBA00001917"/>
    </source>
</evidence>
<sequence>MASPPPSDTCPAAEEVSSPAPKKIKLSDTRDSHAGVADIKPEYLLPKARKAISASADDDAVGAAHHYHYQEAENGGGGKKRKHERGQNKARKFHFASDEVKLCNSLVMVPREGLLEGTVCEFALNARPKGQKARQRRKKKEEVEVGKATGEDKIMEGREEEEWVKPDGLSKKCGFSHNLREYLKSKRDDSEGVCPVWELRGYCGGGWRCRWVGSHSKEDENGELYMVVDEGKKKMYGEKIAEERKAKLANSKIINSVSMSLKIRLRKNEFPTKKSEIYAEWEHKEKTTRDGLGYEDKGDARASFVDAPVNAAEKRRIYIGKETPLLAPLTTTGNLPFRRLCSRLGAALTYSEMAMSVPLLQGHKPEWALLRAHASEIPNFGAQICGTKIGTAVRATEVLTTLFPSAASSRHGLSLVDLNCGCPVDLVYRQGGGSALLDQPSKLIKMLKGMNYVSGETPITCKIRIYDAGDVQAITLHGRSRQQRYSRDADWTYIAETAALIKDLKRRSDTTADTAIDKEARDKPNVFFVGNGDCYSHVDYYNSIDQGNVDGVMLARGALIKPWLFEEIQKGQYLDKSATERLDYIREYVRYGLECWGSDELGVATTRRFLLEWLSFGCRYVPIGILERLPPRIQDRPPPWKGRNELECLLGGSDYKDWIKISEMFLGPCPSDFHFTPKHKVCVITLCLG</sequence>
<dbReference type="RefSeq" id="XP_002838778.1">
    <property type="nucleotide sequence ID" value="XM_002838732.1"/>
</dbReference>
<comment type="catalytic activity">
    <reaction evidence="15">
        <text>a 5,6-dihydrouridine in mRNA + NAD(+) = a uridine in mRNA + NADH + H(+)</text>
        <dbReference type="Rhea" id="RHEA:69851"/>
        <dbReference type="Rhea" id="RHEA-COMP:14658"/>
        <dbReference type="Rhea" id="RHEA-COMP:17789"/>
        <dbReference type="ChEBI" id="CHEBI:15378"/>
        <dbReference type="ChEBI" id="CHEBI:57540"/>
        <dbReference type="ChEBI" id="CHEBI:57945"/>
        <dbReference type="ChEBI" id="CHEBI:65315"/>
        <dbReference type="ChEBI" id="CHEBI:74443"/>
    </reaction>
    <physiologicalReaction direction="right-to-left" evidence="15">
        <dbReference type="Rhea" id="RHEA:69853"/>
    </physiologicalReaction>
</comment>
<dbReference type="OMA" id="TCKIRIY"/>
<evidence type="ECO:0000256" key="9">
    <source>
        <dbReference type="ARBA" id="ARBA00022771"/>
    </source>
</evidence>
<keyword evidence="21" id="KW-1185">Reference proteome</keyword>
<dbReference type="eggNOG" id="KOG2333">
    <property type="taxonomic scope" value="Eukaryota"/>
</dbReference>
<dbReference type="AlphaFoldDB" id="D5GEM6"/>
<dbReference type="GO" id="GO:0003723">
    <property type="term" value="F:RNA binding"/>
    <property type="evidence" value="ECO:0007669"/>
    <property type="project" value="TreeGrafter"/>
</dbReference>
<feature type="region of interest" description="Disordered" evidence="18">
    <location>
        <begin position="70"/>
        <end position="91"/>
    </location>
</feature>
<dbReference type="PANTHER" id="PTHR45846:SF1">
    <property type="entry name" value="TRNA-DIHYDROURIDINE(47) SYNTHASE [NAD(P)(+)]-LIKE"/>
    <property type="match status" value="1"/>
</dbReference>
<dbReference type="EMBL" id="FN430175">
    <property type="protein sequence ID" value="CAZ82969.1"/>
    <property type="molecule type" value="Genomic_DNA"/>
</dbReference>
<proteinExistence type="inferred from homology"/>
<evidence type="ECO:0000256" key="13">
    <source>
        <dbReference type="ARBA" id="ARBA00045934"/>
    </source>
</evidence>
<evidence type="ECO:0000256" key="16">
    <source>
        <dbReference type="ARBA" id="ARBA00049447"/>
    </source>
</evidence>
<keyword evidence="10" id="KW-0521">NADP</keyword>
<reference evidence="20 21" key="1">
    <citation type="journal article" date="2010" name="Nature">
        <title>Perigord black truffle genome uncovers evolutionary origins and mechanisms of symbiosis.</title>
        <authorList>
            <person name="Martin F."/>
            <person name="Kohler A."/>
            <person name="Murat C."/>
            <person name="Balestrini R."/>
            <person name="Coutinho P.M."/>
            <person name="Jaillon O."/>
            <person name="Montanini B."/>
            <person name="Morin E."/>
            <person name="Noel B."/>
            <person name="Percudani R."/>
            <person name="Porcel B."/>
            <person name="Rubini A."/>
            <person name="Amicucci A."/>
            <person name="Amselem J."/>
            <person name="Anthouard V."/>
            <person name="Arcioni S."/>
            <person name="Artiguenave F."/>
            <person name="Aury J.M."/>
            <person name="Ballario P."/>
            <person name="Bolchi A."/>
            <person name="Brenna A."/>
            <person name="Brun A."/>
            <person name="Buee M."/>
            <person name="Cantarel B."/>
            <person name="Chevalier G."/>
            <person name="Couloux A."/>
            <person name="Da Silva C."/>
            <person name="Denoeud F."/>
            <person name="Duplessis S."/>
            <person name="Ghignone S."/>
            <person name="Hilselberger B."/>
            <person name="Iotti M."/>
            <person name="Marcais B."/>
            <person name="Mello A."/>
            <person name="Miranda M."/>
            <person name="Pacioni G."/>
            <person name="Quesneville H."/>
            <person name="Riccioni C."/>
            <person name="Ruotolo R."/>
            <person name="Splivallo R."/>
            <person name="Stocchi V."/>
            <person name="Tisserant E."/>
            <person name="Viscomi A.R."/>
            <person name="Zambonelli A."/>
            <person name="Zampieri E."/>
            <person name="Henrissat B."/>
            <person name="Lebrun M.H."/>
            <person name="Paolocci F."/>
            <person name="Bonfante P."/>
            <person name="Ottonello S."/>
            <person name="Wincker P."/>
        </authorList>
    </citation>
    <scope>NUCLEOTIDE SEQUENCE [LARGE SCALE GENOMIC DNA]</scope>
    <source>
        <strain evidence="20 21">Mel28</strain>
    </source>
</reference>
<dbReference type="SUPFAM" id="SSF51395">
    <property type="entry name" value="FMN-linked oxidoreductases"/>
    <property type="match status" value="1"/>
</dbReference>
<evidence type="ECO:0000256" key="10">
    <source>
        <dbReference type="ARBA" id="ARBA00022857"/>
    </source>
</evidence>
<evidence type="ECO:0000256" key="5">
    <source>
        <dbReference type="ARBA" id="ARBA00022630"/>
    </source>
</evidence>
<dbReference type="FunCoup" id="D5GEM6">
    <property type="interactions" value="849"/>
</dbReference>
<comment type="catalytic activity">
    <reaction evidence="17">
        <text>5,6-dihydrouridine(47) in tRNA + NADP(+) = uridine(47) in tRNA + NADPH + H(+)</text>
        <dbReference type="Rhea" id="RHEA:53360"/>
        <dbReference type="Rhea" id="RHEA-COMP:13539"/>
        <dbReference type="Rhea" id="RHEA-COMP:13540"/>
        <dbReference type="ChEBI" id="CHEBI:15378"/>
        <dbReference type="ChEBI" id="CHEBI:57783"/>
        <dbReference type="ChEBI" id="CHEBI:58349"/>
        <dbReference type="ChEBI" id="CHEBI:65315"/>
        <dbReference type="ChEBI" id="CHEBI:74443"/>
        <dbReference type="EC" id="1.3.1.89"/>
    </reaction>
    <physiologicalReaction direction="right-to-left" evidence="17">
        <dbReference type="Rhea" id="RHEA:53362"/>
    </physiologicalReaction>
</comment>
<comment type="cofactor">
    <cofactor evidence="1">
        <name>FMN</name>
        <dbReference type="ChEBI" id="CHEBI:58210"/>
    </cofactor>
</comment>
<keyword evidence="7" id="KW-0507">mRNA processing</keyword>